<evidence type="ECO:0000259" key="3">
    <source>
        <dbReference type="PROSITE" id="PS50102"/>
    </source>
</evidence>
<dbReference type="PROSITE" id="PS50102">
    <property type="entry name" value="RRM"/>
    <property type="match status" value="1"/>
</dbReference>
<feature type="non-terminal residue" evidence="4">
    <location>
        <position position="1"/>
    </location>
</feature>
<accession>A0AAV0R0Y6</accession>
<dbReference type="Pfam" id="PF00076">
    <property type="entry name" value="RRM_1"/>
    <property type="match status" value="1"/>
</dbReference>
<name>A0AAV0R0Y6_9ROSI</name>
<feature type="domain" description="RRM" evidence="3">
    <location>
        <begin position="1"/>
        <end position="73"/>
    </location>
</feature>
<dbReference type="SUPFAM" id="SSF54928">
    <property type="entry name" value="RNA-binding domain, RBD"/>
    <property type="match status" value="1"/>
</dbReference>
<dbReference type="InterPro" id="IPR052462">
    <property type="entry name" value="SLIRP/GR-RBP-like"/>
</dbReference>
<reference evidence="4" key="1">
    <citation type="submission" date="2022-08" db="EMBL/GenBank/DDBJ databases">
        <authorList>
            <person name="Gutierrez-Valencia J."/>
        </authorList>
    </citation>
    <scope>NUCLEOTIDE SEQUENCE</scope>
</reference>
<dbReference type="Gene3D" id="3.30.70.330">
    <property type="match status" value="1"/>
</dbReference>
<organism evidence="4 5">
    <name type="scientific">Linum tenue</name>
    <dbReference type="NCBI Taxonomy" id="586396"/>
    <lineage>
        <taxon>Eukaryota</taxon>
        <taxon>Viridiplantae</taxon>
        <taxon>Streptophyta</taxon>
        <taxon>Embryophyta</taxon>
        <taxon>Tracheophyta</taxon>
        <taxon>Spermatophyta</taxon>
        <taxon>Magnoliopsida</taxon>
        <taxon>eudicotyledons</taxon>
        <taxon>Gunneridae</taxon>
        <taxon>Pentapetalae</taxon>
        <taxon>rosids</taxon>
        <taxon>fabids</taxon>
        <taxon>Malpighiales</taxon>
        <taxon>Linaceae</taxon>
        <taxon>Linum</taxon>
    </lineage>
</organism>
<dbReference type="AlphaFoldDB" id="A0AAV0R0Y6"/>
<dbReference type="PANTHER" id="PTHR48027">
    <property type="entry name" value="HETEROGENEOUS NUCLEAR RIBONUCLEOPROTEIN 87F-RELATED"/>
    <property type="match status" value="1"/>
</dbReference>
<evidence type="ECO:0000256" key="2">
    <source>
        <dbReference type="PROSITE-ProRule" id="PRU00176"/>
    </source>
</evidence>
<comment type="caution">
    <text evidence="4">The sequence shown here is derived from an EMBL/GenBank/DDBJ whole genome shotgun (WGS) entry which is preliminary data.</text>
</comment>
<protein>
    <recommendedName>
        <fullName evidence="3">RRM domain-containing protein</fullName>
    </recommendedName>
</protein>
<evidence type="ECO:0000313" key="5">
    <source>
        <dbReference type="Proteomes" id="UP001154282"/>
    </source>
</evidence>
<keyword evidence="5" id="KW-1185">Reference proteome</keyword>
<sequence>GLSWSANEKSLKDAFSSFGEVTKVRIAYDRDIGRSTGFGFVSFTEEDEAASAKDAMDEKALQGPPLRISFALDRVHGGPVVVPRLSTHVTPHYTRSRCFGNGSGQ</sequence>
<dbReference type="GO" id="GO:0003723">
    <property type="term" value="F:RNA binding"/>
    <property type="evidence" value="ECO:0007669"/>
    <property type="project" value="UniProtKB-UniRule"/>
</dbReference>
<dbReference type="InterPro" id="IPR000504">
    <property type="entry name" value="RRM_dom"/>
</dbReference>
<dbReference type="InterPro" id="IPR035979">
    <property type="entry name" value="RBD_domain_sf"/>
</dbReference>
<dbReference type="InterPro" id="IPR012677">
    <property type="entry name" value="Nucleotide-bd_a/b_plait_sf"/>
</dbReference>
<evidence type="ECO:0000313" key="4">
    <source>
        <dbReference type="EMBL" id="CAI0550940.1"/>
    </source>
</evidence>
<dbReference type="SMART" id="SM00360">
    <property type="entry name" value="RRM"/>
    <property type="match status" value="1"/>
</dbReference>
<evidence type="ECO:0000256" key="1">
    <source>
        <dbReference type="ARBA" id="ARBA00022884"/>
    </source>
</evidence>
<dbReference type="EMBL" id="CAMGYJ010000010">
    <property type="protein sequence ID" value="CAI0550940.1"/>
    <property type="molecule type" value="Genomic_DNA"/>
</dbReference>
<dbReference type="Proteomes" id="UP001154282">
    <property type="component" value="Unassembled WGS sequence"/>
</dbReference>
<gene>
    <name evidence="4" type="ORF">LITE_LOCUS45729</name>
</gene>
<proteinExistence type="predicted"/>
<keyword evidence="1 2" id="KW-0694">RNA-binding</keyword>